<keyword evidence="5" id="KW-0805">Transcription regulation</keyword>
<evidence type="ECO:0000313" key="13">
    <source>
        <dbReference type="Proteomes" id="UP000694920"/>
    </source>
</evidence>
<evidence type="ECO:0000313" key="14">
    <source>
        <dbReference type="RefSeq" id="XP_015591345.1"/>
    </source>
</evidence>
<feature type="region of interest" description="Disordered" evidence="10">
    <location>
        <begin position="269"/>
        <end position="309"/>
    </location>
</feature>
<evidence type="ECO:0000256" key="8">
    <source>
        <dbReference type="ARBA" id="ARBA00023242"/>
    </source>
</evidence>
<keyword evidence="1" id="KW-0597">Phosphoprotein</keyword>
<evidence type="ECO:0000256" key="7">
    <source>
        <dbReference type="ARBA" id="ARBA00023163"/>
    </source>
</evidence>
<feature type="region of interest" description="Disordered" evidence="10">
    <location>
        <begin position="1"/>
        <end position="26"/>
    </location>
</feature>
<dbReference type="GO" id="GO:0000981">
    <property type="term" value="F:DNA-binding transcription factor activity, RNA polymerase II-specific"/>
    <property type="evidence" value="ECO:0007669"/>
    <property type="project" value="TreeGrafter"/>
</dbReference>
<dbReference type="FunFam" id="3.10.390.10:FF:000004">
    <property type="entry name" value="Deformed epidermal autoregulatory factor 1"/>
    <property type="match status" value="1"/>
</dbReference>
<dbReference type="Gene3D" id="3.10.390.10">
    <property type="entry name" value="SAND domain-like"/>
    <property type="match status" value="1"/>
</dbReference>
<feature type="domain" description="SAND" evidence="11">
    <location>
        <begin position="156"/>
        <end position="236"/>
    </location>
</feature>
<evidence type="ECO:0000256" key="1">
    <source>
        <dbReference type="ARBA" id="ARBA00022553"/>
    </source>
</evidence>
<dbReference type="Pfam" id="PF01753">
    <property type="entry name" value="zf-MYND"/>
    <property type="match status" value="1"/>
</dbReference>
<dbReference type="GO" id="GO:0008270">
    <property type="term" value="F:zinc ion binding"/>
    <property type="evidence" value="ECO:0007669"/>
    <property type="project" value="UniProtKB-KW"/>
</dbReference>
<keyword evidence="3 9" id="KW-0863">Zinc-finger</keyword>
<name>A0AAJ7BPP8_CEPCN</name>
<keyword evidence="8" id="KW-0539">Nucleus</keyword>
<dbReference type="PANTHER" id="PTHR10237">
    <property type="entry name" value="DEFORMED EPIDERMAL AUTOREGULATORY FACTOR 1 HOMOLOG SUPPRESSIN"/>
    <property type="match status" value="1"/>
</dbReference>
<gene>
    <name evidence="14" type="primary">LOC107265925</name>
</gene>
<dbReference type="PROSITE" id="PS50864">
    <property type="entry name" value="SAND"/>
    <property type="match status" value="1"/>
</dbReference>
<evidence type="ECO:0000256" key="4">
    <source>
        <dbReference type="ARBA" id="ARBA00022833"/>
    </source>
</evidence>
<dbReference type="PROSITE" id="PS50865">
    <property type="entry name" value="ZF_MYND_2"/>
    <property type="match status" value="1"/>
</dbReference>
<dbReference type="CTD" id="10522"/>
<accession>A0AAJ7BPP8</accession>
<dbReference type="SUPFAM" id="SSF63763">
    <property type="entry name" value="SAND domain-like"/>
    <property type="match status" value="1"/>
</dbReference>
<dbReference type="AlphaFoldDB" id="A0AAJ7BPP8"/>
<keyword evidence="13" id="KW-1185">Reference proteome</keyword>
<dbReference type="SMART" id="SM00258">
    <property type="entry name" value="SAND"/>
    <property type="match status" value="1"/>
</dbReference>
<sequence length="481" mass="52695">MEENQTSESVAVLPDMSEPLTSETEEASALTGEHEAHPVAVTANVSSVSGVTGVPGVGVPVSLPVGSIIGVANSSNGTTFNVITSDQLQLPGSGQFKQMLCVDNGFICEPRHDKDTDPLRWNGELKATHIVIQNSTDEAESDQIHVSAGNSQPICSWSESANMAVLPVRCKNTNAELHKSRFGSGGRGRCIKLGQDWYTPSEFEALCGRASSKDWKRSIRFGGRSLQTLIDEQILKPHATSCTCAACCDDDSATTQRFLMQTGPVRLFTPYKRRRRTREASDGETPSRKHKSDNSRDGSNNDESDNEVVVPDKEVWPQFVSTDGLVVQQPQQQDTVMQNVHQTENGQNDDIFKKLDEMSNKLLKLAYEFRRTLEEAKELSRQQRREQVLAAQLGARGDVIETVGLQPTSDADNKKCANCNREAFAECSLCRRTPYCSTFCQRKDWAGHQEECVRGAAETVMLIVESSSGDASALTTTAGDQ</sequence>
<reference evidence="14" key="1">
    <citation type="submission" date="2025-08" db="UniProtKB">
        <authorList>
            <consortium name="RefSeq"/>
        </authorList>
    </citation>
    <scope>IDENTIFICATION</scope>
</reference>
<dbReference type="PROSITE" id="PS01360">
    <property type="entry name" value="ZF_MYND_1"/>
    <property type="match status" value="1"/>
</dbReference>
<feature type="domain" description="MYND-type" evidence="12">
    <location>
        <begin position="416"/>
        <end position="452"/>
    </location>
</feature>
<dbReference type="InterPro" id="IPR024119">
    <property type="entry name" value="TF_DEAF-1"/>
</dbReference>
<dbReference type="Pfam" id="PF01342">
    <property type="entry name" value="SAND"/>
    <property type="match status" value="1"/>
</dbReference>
<feature type="compositionally biased region" description="Basic and acidic residues" evidence="10">
    <location>
        <begin position="278"/>
        <end position="296"/>
    </location>
</feature>
<dbReference type="Proteomes" id="UP000694920">
    <property type="component" value="Unplaced"/>
</dbReference>
<keyword evidence="6" id="KW-0238">DNA-binding</keyword>
<keyword evidence="7" id="KW-0804">Transcription</keyword>
<evidence type="ECO:0000256" key="3">
    <source>
        <dbReference type="ARBA" id="ARBA00022771"/>
    </source>
</evidence>
<evidence type="ECO:0000256" key="10">
    <source>
        <dbReference type="SAM" id="MobiDB-lite"/>
    </source>
</evidence>
<dbReference type="GO" id="GO:0003677">
    <property type="term" value="F:DNA binding"/>
    <property type="evidence" value="ECO:0007669"/>
    <property type="project" value="UniProtKB-KW"/>
</dbReference>
<dbReference type="Gene3D" id="6.10.140.2220">
    <property type="match status" value="1"/>
</dbReference>
<organism evidence="13 14">
    <name type="scientific">Cephus cinctus</name>
    <name type="common">Wheat stem sawfly</name>
    <dbReference type="NCBI Taxonomy" id="211228"/>
    <lineage>
        <taxon>Eukaryota</taxon>
        <taxon>Metazoa</taxon>
        <taxon>Ecdysozoa</taxon>
        <taxon>Arthropoda</taxon>
        <taxon>Hexapoda</taxon>
        <taxon>Insecta</taxon>
        <taxon>Pterygota</taxon>
        <taxon>Neoptera</taxon>
        <taxon>Endopterygota</taxon>
        <taxon>Hymenoptera</taxon>
        <taxon>Cephoidea</taxon>
        <taxon>Cephidae</taxon>
        <taxon>Cephus</taxon>
    </lineage>
</organism>
<evidence type="ECO:0000256" key="5">
    <source>
        <dbReference type="ARBA" id="ARBA00023015"/>
    </source>
</evidence>
<evidence type="ECO:0000256" key="6">
    <source>
        <dbReference type="ARBA" id="ARBA00023125"/>
    </source>
</evidence>
<dbReference type="InterPro" id="IPR002893">
    <property type="entry name" value="Znf_MYND"/>
</dbReference>
<evidence type="ECO:0000259" key="12">
    <source>
        <dbReference type="PROSITE" id="PS50865"/>
    </source>
</evidence>
<dbReference type="GO" id="GO:0005634">
    <property type="term" value="C:nucleus"/>
    <property type="evidence" value="ECO:0007669"/>
    <property type="project" value="TreeGrafter"/>
</dbReference>
<evidence type="ECO:0000256" key="9">
    <source>
        <dbReference type="PROSITE-ProRule" id="PRU00134"/>
    </source>
</evidence>
<evidence type="ECO:0000256" key="2">
    <source>
        <dbReference type="ARBA" id="ARBA00022723"/>
    </source>
</evidence>
<dbReference type="RefSeq" id="XP_015591345.1">
    <property type="nucleotide sequence ID" value="XM_015735859.2"/>
</dbReference>
<dbReference type="InterPro" id="IPR010919">
    <property type="entry name" value="SAND-like_dom_sf"/>
</dbReference>
<proteinExistence type="predicted"/>
<keyword evidence="4" id="KW-0862">Zinc</keyword>
<dbReference type="PANTHER" id="PTHR10237:SF1">
    <property type="entry name" value="DEFORMED EPIDERMAL AUTOREGULATORY FACTOR 1 HOMOLOG"/>
    <property type="match status" value="1"/>
</dbReference>
<protein>
    <submittedName>
        <fullName evidence="14">Deformed epidermal autoregulatory factor 1 isoform X1</fullName>
    </submittedName>
</protein>
<keyword evidence="2" id="KW-0479">Metal-binding</keyword>
<dbReference type="SUPFAM" id="SSF144232">
    <property type="entry name" value="HIT/MYND zinc finger-like"/>
    <property type="match status" value="1"/>
</dbReference>
<dbReference type="InterPro" id="IPR000770">
    <property type="entry name" value="SAND_dom"/>
</dbReference>
<dbReference type="GeneID" id="107265925"/>
<evidence type="ECO:0000259" key="11">
    <source>
        <dbReference type="PROSITE" id="PS50864"/>
    </source>
</evidence>